<evidence type="ECO:0000256" key="2">
    <source>
        <dbReference type="SAM" id="MobiDB-lite"/>
    </source>
</evidence>
<dbReference type="InterPro" id="IPR013087">
    <property type="entry name" value="Znf_C2H2_type"/>
</dbReference>
<feature type="compositionally biased region" description="Basic and acidic residues" evidence="2">
    <location>
        <begin position="1123"/>
        <end position="1135"/>
    </location>
</feature>
<dbReference type="PROSITE" id="PS00028">
    <property type="entry name" value="ZINC_FINGER_C2H2_1"/>
    <property type="match status" value="4"/>
</dbReference>
<dbReference type="Gene3D" id="3.30.160.60">
    <property type="entry name" value="Classic Zinc Finger"/>
    <property type="match status" value="2"/>
</dbReference>
<feature type="region of interest" description="Disordered" evidence="2">
    <location>
        <begin position="61"/>
        <end position="125"/>
    </location>
</feature>
<dbReference type="EMBL" id="JAZGQO010000007">
    <property type="protein sequence ID" value="KAK6183102.1"/>
    <property type="molecule type" value="Genomic_DNA"/>
</dbReference>
<evidence type="ECO:0000313" key="4">
    <source>
        <dbReference type="EMBL" id="KAK6183102.1"/>
    </source>
</evidence>
<feature type="compositionally biased region" description="Polar residues" evidence="2">
    <location>
        <begin position="931"/>
        <end position="956"/>
    </location>
</feature>
<keyword evidence="1" id="KW-0863">Zinc-finger</keyword>
<feature type="compositionally biased region" description="Polar residues" evidence="2">
    <location>
        <begin position="1355"/>
        <end position="1371"/>
    </location>
</feature>
<name>A0AAN8PRV2_PATCE</name>
<feature type="region of interest" description="Disordered" evidence="2">
    <location>
        <begin position="750"/>
        <end position="771"/>
    </location>
</feature>
<sequence>MGQHQSLAGVDGSVGFIPTSPNNSLPQQCKDLVTPEQNSDNATDKSSTLSFRTAIDNFIESCLSNPTGNNENSQDGVDTPKELPKDEAKVDRQTSAVTGENKANDTVSEKDAEISEKNPEESLDRAKTFSSFLQMRIRDMIVNCENDEELCSNVSTMSSNTISSSSSSIASIPSPVSNVTHQSVVTSPSVPKTTVSSQLTSTQCSPSVTTSRQNSYTGKLDIDRSMTSVPLQTLIDKVLDNSLGGDIPSPENRRTDNSVSQVESSDHKPKSSASYEIAAEPAKFVSEKVARCVERNTNNSENSLSSKTDRPGILLMDHIEKVLEENFAQMTKIEEEEALRNEPPPLKAMPAVSHKPDTSNRSLTPVKADKPHEAGYNTSSTNAMKQAHNPNLSKIVTNPDGTISVQDIVDRVISQTEVISNLLAPGYTSASVKPVQKPETPSRSSSHRSYERNVQTNSASKSDAYTELIRQQDFLRAAAAAAESHKTAKAFHPYHSREDYNNHNMAVSRANSEYTEKHSRYNQILANEKNIYHKSNLYPSSEIPEMHHIDHMLINESQRQKLIQENMLLLSSRYPYPLHMASAVESRMVPPLMRYCPPTAIHPQRMPPPLLRVDGPMDPGVSAIPHAYNKNCSCVTCCSHRNQFEEMKRPPKQMNPALLVPPNAVNSPRTSPHYNHRLSPASKDIMHATSHSPLRYHPSAFTRTKDTHLPERNLPPKIHHTCAEVVQAKKSRIENGIDMFYNDKRRHLDSDGPHIQEAPYSKNKHQPHQYPTKLPEAHRAHEVRPAPMLDLTIDTMDPNVAADQPLDLTKKKPKTSEVPTENYYKWPVSREEYEERNNTRSNISSNPYEQRFMNQERAHYTTAPEHFRVSAEKDHKDYNKYVERSPGASYTTKPEIVRLKETPATMTPGMMPDHLGSPGGRRPQLHPLPSPNLSTCYTQPNVSPQFAHSISPTSASPDGERGTNISRPSSQCSSSPIDHDKERRSSISRHEPIQNIIGSHPPNDILYLICRLCRQTYGSPYGFRKHFRNQHGFEPRAEHTIVQTISATKSAMLHTPGMADSQNNLSQNNNLLLGTHQPFPDGHVMDIVDMPKVRERAASDSRLLKSAMYSETKSSRPNGSRSVENRRPSVKEESDDTKFLQCEQCKQTFQLNDFGSYKRHCRQHNQTRHQGAFQCQVCPSAFQEPQHLQEHMLKHEVETAVCKYCKIPYATKEYLEDHLRKVHGDEIHHTANSCTHCQLQFTDYSEYLIHLQKVHGGLLDTEKAGDNRKYTGDYCSNGAQLPVKPSVRVEIHPADQMTTVTCPDSSSDNSNLDKNRSQVLDSTTGVLQKNSPDFGIPKSSPASNERCSSAEMRSHSNSNENSQDTVSSFGNSDIGEENFYKHKKFFGHRKRKESSDVLTVSPKCAKTDADNVGSPKCEEVTSNVNSTVVTCSSSCQIAEGEKACDSSSFPNNSVYESDSCSVDSEKLQNKQEARHQMPFVWDRVTRSQAGKNIKPPDYMA</sequence>
<proteinExistence type="predicted"/>
<protein>
    <recommendedName>
        <fullName evidence="3">C2H2-type domain-containing protein</fullName>
    </recommendedName>
</protein>
<feature type="compositionally biased region" description="Basic and acidic residues" evidence="2">
    <location>
        <begin position="78"/>
        <end position="92"/>
    </location>
</feature>
<dbReference type="Proteomes" id="UP001347796">
    <property type="component" value="Unassembled WGS sequence"/>
</dbReference>
<feature type="compositionally biased region" description="Polar residues" evidence="2">
    <location>
        <begin position="1109"/>
        <end position="1122"/>
    </location>
</feature>
<evidence type="ECO:0000259" key="3">
    <source>
        <dbReference type="PROSITE" id="PS50157"/>
    </source>
</evidence>
<feature type="region of interest" description="Disordered" evidence="2">
    <location>
        <begin position="242"/>
        <end position="276"/>
    </location>
</feature>
<feature type="region of interest" description="Disordered" evidence="2">
    <location>
        <begin position="1"/>
        <end position="48"/>
    </location>
</feature>
<organism evidence="4 5">
    <name type="scientific">Patella caerulea</name>
    <name type="common">Rayed Mediterranean limpet</name>
    <dbReference type="NCBI Taxonomy" id="87958"/>
    <lineage>
        <taxon>Eukaryota</taxon>
        <taxon>Metazoa</taxon>
        <taxon>Spiralia</taxon>
        <taxon>Lophotrochozoa</taxon>
        <taxon>Mollusca</taxon>
        <taxon>Gastropoda</taxon>
        <taxon>Patellogastropoda</taxon>
        <taxon>Patelloidea</taxon>
        <taxon>Patellidae</taxon>
        <taxon>Patella</taxon>
    </lineage>
</organism>
<feature type="domain" description="C2H2-type" evidence="3">
    <location>
        <begin position="1173"/>
        <end position="1200"/>
    </location>
</feature>
<reference evidence="4 5" key="1">
    <citation type="submission" date="2024-01" db="EMBL/GenBank/DDBJ databases">
        <title>The genome of the rayed Mediterranean limpet Patella caerulea (Linnaeus, 1758).</title>
        <authorList>
            <person name="Anh-Thu Weber A."/>
            <person name="Halstead-Nussloch G."/>
        </authorList>
    </citation>
    <scope>NUCLEOTIDE SEQUENCE [LARGE SCALE GENOMIC DNA]</scope>
    <source>
        <strain evidence="4">AATW-2023a</strain>
        <tissue evidence="4">Whole specimen</tissue>
    </source>
</reference>
<comment type="caution">
    <text evidence="4">The sequence shown here is derived from an EMBL/GenBank/DDBJ whole genome shotgun (WGS) entry which is preliminary data.</text>
</comment>
<feature type="compositionally biased region" description="Basic and acidic residues" evidence="2">
    <location>
        <begin position="977"/>
        <end position="992"/>
    </location>
</feature>
<keyword evidence="1" id="KW-0479">Metal-binding</keyword>
<feature type="region of interest" description="Disordered" evidence="2">
    <location>
        <begin position="430"/>
        <end position="463"/>
    </location>
</feature>
<dbReference type="PROSITE" id="PS50157">
    <property type="entry name" value="ZINC_FINGER_C2H2_2"/>
    <property type="match status" value="1"/>
</dbReference>
<feature type="compositionally biased region" description="Basic and acidic residues" evidence="2">
    <location>
        <begin position="107"/>
        <end position="125"/>
    </location>
</feature>
<keyword evidence="5" id="KW-1185">Reference proteome</keyword>
<feature type="compositionally biased region" description="Polar residues" evidence="2">
    <location>
        <begin position="376"/>
        <end position="395"/>
    </location>
</feature>
<evidence type="ECO:0000313" key="5">
    <source>
        <dbReference type="Proteomes" id="UP001347796"/>
    </source>
</evidence>
<feature type="compositionally biased region" description="Polar residues" evidence="2">
    <location>
        <begin position="1318"/>
        <end position="1331"/>
    </location>
</feature>
<gene>
    <name evidence="4" type="ORF">SNE40_010646</name>
</gene>
<accession>A0AAN8PRV2</accession>
<feature type="region of interest" description="Disordered" evidence="2">
    <location>
        <begin position="1099"/>
        <end position="1135"/>
    </location>
</feature>
<feature type="region of interest" description="Disordered" evidence="2">
    <location>
        <begin position="189"/>
        <end position="216"/>
    </location>
</feature>
<feature type="compositionally biased region" description="Polar residues" evidence="2">
    <location>
        <begin position="35"/>
        <end position="48"/>
    </location>
</feature>
<evidence type="ECO:0000256" key="1">
    <source>
        <dbReference type="PROSITE-ProRule" id="PRU00042"/>
    </source>
</evidence>
<feature type="compositionally biased region" description="Polar residues" evidence="2">
    <location>
        <begin position="452"/>
        <end position="463"/>
    </location>
</feature>
<feature type="region of interest" description="Disordered" evidence="2">
    <location>
        <begin position="1295"/>
        <end position="1373"/>
    </location>
</feature>
<dbReference type="SMART" id="SM00355">
    <property type="entry name" value="ZnF_C2H2"/>
    <property type="match status" value="5"/>
</dbReference>
<feature type="region of interest" description="Disordered" evidence="2">
    <location>
        <begin position="904"/>
        <end position="997"/>
    </location>
</feature>
<feature type="compositionally biased region" description="Polar residues" evidence="2">
    <location>
        <begin position="62"/>
        <end position="76"/>
    </location>
</feature>
<keyword evidence="1" id="KW-0862">Zinc</keyword>
<feature type="region of interest" description="Disordered" evidence="2">
    <location>
        <begin position="343"/>
        <end position="395"/>
    </location>
</feature>
<feature type="compositionally biased region" description="Low complexity" evidence="2">
    <location>
        <begin position="966"/>
        <end position="975"/>
    </location>
</feature>
<dbReference type="GO" id="GO:0008270">
    <property type="term" value="F:zinc ion binding"/>
    <property type="evidence" value="ECO:0007669"/>
    <property type="project" value="UniProtKB-KW"/>
</dbReference>
<feature type="compositionally biased region" description="Polar residues" evidence="2">
    <location>
        <begin position="198"/>
        <end position="216"/>
    </location>
</feature>